<keyword evidence="1" id="KW-0472">Membrane</keyword>
<dbReference type="AlphaFoldDB" id="A0A212JKE2"/>
<feature type="transmembrane region" description="Helical" evidence="1">
    <location>
        <begin position="468"/>
        <end position="488"/>
    </location>
</feature>
<dbReference type="Pfam" id="PF01970">
    <property type="entry name" value="TctA"/>
    <property type="match status" value="1"/>
</dbReference>
<feature type="transmembrane region" description="Helical" evidence="1">
    <location>
        <begin position="12"/>
        <end position="44"/>
    </location>
</feature>
<dbReference type="InterPro" id="IPR002823">
    <property type="entry name" value="DUF112_TM"/>
</dbReference>
<feature type="transmembrane region" description="Helical" evidence="1">
    <location>
        <begin position="199"/>
        <end position="218"/>
    </location>
</feature>
<accession>A0A212JKE2</accession>
<feature type="transmembrane region" description="Helical" evidence="1">
    <location>
        <begin position="56"/>
        <end position="77"/>
    </location>
</feature>
<feature type="domain" description="DUF112" evidence="2">
    <location>
        <begin position="15"/>
        <end position="437"/>
    </location>
</feature>
<evidence type="ECO:0000259" key="2">
    <source>
        <dbReference type="Pfam" id="PF01970"/>
    </source>
</evidence>
<feature type="transmembrane region" description="Helical" evidence="1">
    <location>
        <begin position="388"/>
        <end position="410"/>
    </location>
</feature>
<evidence type="ECO:0000256" key="1">
    <source>
        <dbReference type="SAM" id="Phobius"/>
    </source>
</evidence>
<dbReference type="EMBL" id="FLUQ01000001">
    <property type="protein sequence ID" value="SBV99858.1"/>
    <property type="molecule type" value="Genomic_DNA"/>
</dbReference>
<dbReference type="PANTHER" id="PTHR35342:SF5">
    <property type="entry name" value="TRICARBOXYLIC TRANSPORT PROTEIN"/>
    <property type="match status" value="1"/>
</dbReference>
<keyword evidence="1" id="KW-0812">Transmembrane</keyword>
<organism evidence="3">
    <name type="scientific">uncultured delta proteobacterium</name>
    <dbReference type="NCBI Taxonomy" id="34034"/>
    <lineage>
        <taxon>Bacteria</taxon>
        <taxon>Deltaproteobacteria</taxon>
        <taxon>environmental samples</taxon>
    </lineage>
</organism>
<proteinExistence type="predicted"/>
<reference evidence="3" key="1">
    <citation type="submission" date="2016-04" db="EMBL/GenBank/DDBJ databases">
        <authorList>
            <person name="Evans L.H."/>
            <person name="Alamgir A."/>
            <person name="Owens N."/>
            <person name="Weber N.D."/>
            <person name="Virtaneva K."/>
            <person name="Barbian K."/>
            <person name="Babar A."/>
            <person name="Rosenke K."/>
        </authorList>
    </citation>
    <scope>NUCLEOTIDE SEQUENCE</scope>
    <source>
        <strain evidence="3">86</strain>
    </source>
</reference>
<evidence type="ECO:0000313" key="3">
    <source>
        <dbReference type="EMBL" id="SBV99858.1"/>
    </source>
</evidence>
<feature type="transmembrane region" description="Helical" evidence="1">
    <location>
        <begin position="352"/>
        <end position="376"/>
    </location>
</feature>
<sequence length="513" mass="54442">MFDALVFVCTDPIAILLTLGGVVMGLIFGAIPGLTATLGVALLIPVSFSLSPLHAMMLLGGVYIGGISGGLVSAILINMPGTPSSICTTYDGHPMAKKGRASEALTIGVVSSFVGGIFSWVALVAIAPQLAKIALGFAPYEYFWLTVFGLTVIIGMETKSPLKALLGTVIGLVIAAIGMDPVGGVARFDFDIRILRSGFRMVPVLMGFFVVTEILSSLREFKDKYTFADSGLKTINVDSLMEEKGETVKNMGISSVIGTFLGILPGVGGATANFISYDVVKKGSKHPERFGTGYAQGIVASETGNNAVTGGAIIPMMTLGIPGDSVTAVMLGAMMIHGLRPGPMMFNNSAEVVYPFFISILLANIFMILVQFLGGIKVSVRALRMPKWVLFPLVILMLIAGTWTLQYSAYDVWTVFLFGFLGYYIKRFGVPMTPIVLGVILGPTMEDNLRRGLVLSKGSLEPFLTRDFSMALIAAILLTLAITLTISYKGRKKKVAEAAGFGRAAAEADVPLD</sequence>
<feature type="transmembrane region" description="Helical" evidence="1">
    <location>
        <begin position="133"/>
        <end position="155"/>
    </location>
</feature>
<protein>
    <recommendedName>
        <fullName evidence="2">DUF112 domain-containing protein</fullName>
    </recommendedName>
</protein>
<dbReference type="PANTHER" id="PTHR35342">
    <property type="entry name" value="TRICARBOXYLIC TRANSPORT PROTEIN"/>
    <property type="match status" value="1"/>
</dbReference>
<gene>
    <name evidence="3" type="ORF">KL86DPRO_11680</name>
</gene>
<name>A0A212JKE2_9DELT</name>
<feature type="transmembrane region" description="Helical" evidence="1">
    <location>
        <begin position="104"/>
        <end position="127"/>
    </location>
</feature>
<feature type="transmembrane region" description="Helical" evidence="1">
    <location>
        <begin position="162"/>
        <end position="179"/>
    </location>
</feature>
<keyword evidence="1" id="KW-1133">Transmembrane helix</keyword>